<gene>
    <name evidence="3" type="ORF">PBR20603_03594</name>
</gene>
<evidence type="ECO:0000259" key="2">
    <source>
        <dbReference type="Pfam" id="PF00892"/>
    </source>
</evidence>
<dbReference type="InterPro" id="IPR000620">
    <property type="entry name" value="EamA_dom"/>
</dbReference>
<keyword evidence="1" id="KW-0812">Transmembrane</keyword>
<evidence type="ECO:0000313" key="3">
    <source>
        <dbReference type="EMBL" id="VVE89622.1"/>
    </source>
</evidence>
<dbReference type="EMBL" id="CABPST010000010">
    <property type="protein sequence ID" value="VVE89622.1"/>
    <property type="molecule type" value="Genomic_DNA"/>
</dbReference>
<keyword evidence="1" id="KW-0472">Membrane</keyword>
<proteinExistence type="predicted"/>
<organism evidence="3 4">
    <name type="scientific">Pandoraea bronchicola</name>
    <dbReference type="NCBI Taxonomy" id="2508287"/>
    <lineage>
        <taxon>Bacteria</taxon>
        <taxon>Pseudomonadati</taxon>
        <taxon>Pseudomonadota</taxon>
        <taxon>Betaproteobacteria</taxon>
        <taxon>Burkholderiales</taxon>
        <taxon>Burkholderiaceae</taxon>
        <taxon>Pandoraea</taxon>
    </lineage>
</organism>
<protein>
    <submittedName>
        <fullName evidence="3">Multidrug DMT transporter permease</fullName>
    </submittedName>
</protein>
<feature type="transmembrane region" description="Helical" evidence="1">
    <location>
        <begin position="259"/>
        <end position="280"/>
    </location>
</feature>
<feature type="transmembrane region" description="Helical" evidence="1">
    <location>
        <begin position="112"/>
        <end position="137"/>
    </location>
</feature>
<feature type="transmembrane region" description="Helical" evidence="1">
    <location>
        <begin position="318"/>
        <end position="337"/>
    </location>
</feature>
<dbReference type="AlphaFoldDB" id="A0A5E5BWW9"/>
<feature type="domain" description="EamA" evidence="2">
    <location>
        <begin position="39"/>
        <end position="169"/>
    </location>
</feature>
<feature type="transmembrane region" description="Helical" evidence="1">
    <location>
        <begin position="157"/>
        <end position="176"/>
    </location>
</feature>
<feature type="transmembrane region" description="Helical" evidence="1">
    <location>
        <begin position="292"/>
        <end position="311"/>
    </location>
</feature>
<dbReference type="Pfam" id="PF00892">
    <property type="entry name" value="EamA"/>
    <property type="match status" value="1"/>
</dbReference>
<keyword evidence="4" id="KW-1185">Reference proteome</keyword>
<feature type="transmembrane region" description="Helical" evidence="1">
    <location>
        <begin position="73"/>
        <end position="91"/>
    </location>
</feature>
<dbReference type="SUPFAM" id="SSF103481">
    <property type="entry name" value="Multidrug resistance efflux transporter EmrE"/>
    <property type="match status" value="1"/>
</dbReference>
<reference evidence="3 4" key="1">
    <citation type="submission" date="2019-08" db="EMBL/GenBank/DDBJ databases">
        <authorList>
            <person name="Peeters C."/>
        </authorList>
    </citation>
    <scope>NUCLEOTIDE SEQUENCE [LARGE SCALE GENOMIC DNA]</scope>
    <source>
        <strain evidence="3 4">LMG 20603</strain>
    </source>
</reference>
<keyword evidence="1" id="KW-1133">Transmembrane helix</keyword>
<dbReference type="GO" id="GO:0016020">
    <property type="term" value="C:membrane"/>
    <property type="evidence" value="ECO:0007669"/>
    <property type="project" value="InterPro"/>
</dbReference>
<accession>A0A5E5BWW9</accession>
<dbReference type="Proteomes" id="UP000382040">
    <property type="component" value="Unassembled WGS sequence"/>
</dbReference>
<dbReference type="InterPro" id="IPR037185">
    <property type="entry name" value="EmrE-like"/>
</dbReference>
<sequence>MLFLRPSCTAPTGTTGALAAQNTDISISRTTGTNFMGQGISFGLAAGALWGLVFLAPRLLPGFSPLELSAARYVLYGLVSAMLLAPLWARLRHSVTGHDWRALFRLSLVGNLIYYLFLAGAVQMAGIAPASLIVGVLPVTVTLVGSRDHGAIPLSRLAGPLALVAAGIVCINVDVFAHASASGGDWRLTLAGIACAVGALVSWTWYAVANARYLARFGHFTSQEWSLLTGVATGALALALAVPAVLLPHPVAAGAPRDWQMFLMVNIAVAIGASTIGNAFWNAASRRLPLTLSGQMIVFETLFALVYGFIYEQRVPRLLELAAIALLLAGVSASVRLHSRGSTH</sequence>
<name>A0A5E5BWW9_9BURK</name>
<evidence type="ECO:0000313" key="4">
    <source>
        <dbReference type="Proteomes" id="UP000382040"/>
    </source>
</evidence>
<feature type="transmembrane region" description="Helical" evidence="1">
    <location>
        <begin position="35"/>
        <end position="53"/>
    </location>
</feature>
<feature type="transmembrane region" description="Helical" evidence="1">
    <location>
        <begin position="226"/>
        <end position="247"/>
    </location>
</feature>
<evidence type="ECO:0000256" key="1">
    <source>
        <dbReference type="SAM" id="Phobius"/>
    </source>
</evidence>
<feature type="transmembrane region" description="Helical" evidence="1">
    <location>
        <begin position="188"/>
        <end position="206"/>
    </location>
</feature>